<evidence type="ECO:0000256" key="3">
    <source>
        <dbReference type="ARBA" id="ARBA00023125"/>
    </source>
</evidence>
<feature type="compositionally biased region" description="Acidic residues" evidence="6">
    <location>
        <begin position="417"/>
        <end position="431"/>
    </location>
</feature>
<feature type="compositionally biased region" description="Basic and acidic residues" evidence="6">
    <location>
        <begin position="1763"/>
        <end position="1783"/>
    </location>
</feature>
<feature type="domain" description="TF-B3" evidence="7">
    <location>
        <begin position="654"/>
        <end position="743"/>
    </location>
</feature>
<dbReference type="EMBL" id="CP133619">
    <property type="protein sequence ID" value="WMV40356.1"/>
    <property type="molecule type" value="Genomic_DNA"/>
</dbReference>
<keyword evidence="5" id="KW-0539">Nucleus</keyword>
<dbReference type="PANTHER" id="PTHR31674:SF91">
    <property type="entry name" value="B3 DOMAIN-CONTAINING PROTEIN REM10-LIKE ISOFORM X1"/>
    <property type="match status" value="1"/>
</dbReference>
<feature type="domain" description="TF-B3" evidence="7">
    <location>
        <begin position="1375"/>
        <end position="1470"/>
    </location>
</feature>
<dbReference type="SMART" id="SM01019">
    <property type="entry name" value="B3"/>
    <property type="match status" value="12"/>
</dbReference>
<feature type="compositionally biased region" description="Basic and acidic residues" evidence="6">
    <location>
        <begin position="1806"/>
        <end position="1826"/>
    </location>
</feature>
<feature type="compositionally biased region" description="Low complexity" evidence="6">
    <location>
        <begin position="1699"/>
        <end position="1711"/>
    </location>
</feature>
<feature type="compositionally biased region" description="Basic and acidic residues" evidence="6">
    <location>
        <begin position="1680"/>
        <end position="1689"/>
    </location>
</feature>
<dbReference type="InterPro" id="IPR039218">
    <property type="entry name" value="REM_fam"/>
</dbReference>
<name>A0AAF0U714_SOLVR</name>
<dbReference type="InterPro" id="IPR015300">
    <property type="entry name" value="DNA-bd_pseudobarrel_sf"/>
</dbReference>
<feature type="domain" description="TF-B3" evidence="7">
    <location>
        <begin position="1166"/>
        <end position="1260"/>
    </location>
</feature>
<accession>A0AAF0U714</accession>
<evidence type="ECO:0000313" key="8">
    <source>
        <dbReference type="EMBL" id="WMV40356.1"/>
    </source>
</evidence>
<dbReference type="Proteomes" id="UP001234989">
    <property type="component" value="Chromosome 8"/>
</dbReference>
<feature type="domain" description="TF-B3" evidence="7">
    <location>
        <begin position="241"/>
        <end position="335"/>
    </location>
</feature>
<evidence type="ECO:0000256" key="6">
    <source>
        <dbReference type="SAM" id="MobiDB-lite"/>
    </source>
</evidence>
<feature type="region of interest" description="Disordered" evidence="6">
    <location>
        <begin position="415"/>
        <end position="438"/>
    </location>
</feature>
<feature type="compositionally biased region" description="Basic and acidic residues" evidence="6">
    <location>
        <begin position="1633"/>
        <end position="1643"/>
    </location>
</feature>
<evidence type="ECO:0000256" key="2">
    <source>
        <dbReference type="ARBA" id="ARBA00023015"/>
    </source>
</evidence>
<gene>
    <name evidence="8" type="ORF">MTR67_033741</name>
</gene>
<proteinExistence type="predicted"/>
<feature type="domain" description="TF-B3" evidence="7">
    <location>
        <begin position="463"/>
        <end position="556"/>
    </location>
</feature>
<dbReference type="CDD" id="cd10017">
    <property type="entry name" value="B3_DNA"/>
    <property type="match status" value="11"/>
</dbReference>
<feature type="compositionally biased region" description="Polar residues" evidence="6">
    <location>
        <begin position="1615"/>
        <end position="1626"/>
    </location>
</feature>
<dbReference type="PANTHER" id="PTHR31674">
    <property type="entry name" value="B3 DOMAIN-CONTAINING PROTEIN REM-LIKE 3-RELATED"/>
    <property type="match status" value="1"/>
</dbReference>
<evidence type="ECO:0000256" key="1">
    <source>
        <dbReference type="ARBA" id="ARBA00004123"/>
    </source>
</evidence>
<comment type="subcellular location">
    <subcellularLocation>
        <location evidence="1">Nucleus</location>
    </subcellularLocation>
</comment>
<evidence type="ECO:0000313" key="9">
    <source>
        <dbReference type="Proteomes" id="UP001234989"/>
    </source>
</evidence>
<evidence type="ECO:0000259" key="7">
    <source>
        <dbReference type="PROSITE" id="PS50863"/>
    </source>
</evidence>
<reference evidence="8" key="1">
    <citation type="submission" date="2023-08" db="EMBL/GenBank/DDBJ databases">
        <title>A de novo genome assembly of Solanum verrucosum Schlechtendal, a Mexican diploid species geographically isolated from the other diploid A-genome species in potato relatives.</title>
        <authorList>
            <person name="Hosaka K."/>
        </authorList>
    </citation>
    <scope>NUCLEOTIDE SEQUENCE</scope>
    <source>
        <tissue evidence="8">Young leaves</tissue>
    </source>
</reference>
<dbReference type="GO" id="GO:0005634">
    <property type="term" value="C:nucleus"/>
    <property type="evidence" value="ECO:0007669"/>
    <property type="project" value="UniProtKB-SubCell"/>
</dbReference>
<keyword evidence="3" id="KW-0238">DNA-binding</keyword>
<feature type="domain" description="TF-B3" evidence="7">
    <location>
        <begin position="1894"/>
        <end position="1989"/>
    </location>
</feature>
<dbReference type="Gene3D" id="2.40.330.10">
    <property type="entry name" value="DNA-binding pseudobarrel domain"/>
    <property type="match status" value="12"/>
</dbReference>
<feature type="region of interest" description="Disordered" evidence="6">
    <location>
        <begin position="110"/>
        <end position="129"/>
    </location>
</feature>
<feature type="domain" description="TF-B3" evidence="7">
    <location>
        <begin position="7"/>
        <end position="97"/>
    </location>
</feature>
<protein>
    <recommendedName>
        <fullName evidence="7">TF-B3 domain-containing protein</fullName>
    </recommendedName>
</protein>
<feature type="region of interest" description="Disordered" evidence="6">
    <location>
        <begin position="1614"/>
        <end position="1854"/>
    </location>
</feature>
<dbReference type="PROSITE" id="PS50863">
    <property type="entry name" value="B3"/>
    <property type="match status" value="11"/>
</dbReference>
<feature type="compositionally biased region" description="Basic and acidic residues" evidence="6">
    <location>
        <begin position="1721"/>
        <end position="1730"/>
    </location>
</feature>
<feature type="domain" description="TF-B3" evidence="7">
    <location>
        <begin position="923"/>
        <end position="1017"/>
    </location>
</feature>
<keyword evidence="4" id="KW-0804">Transcription</keyword>
<evidence type="ECO:0000256" key="4">
    <source>
        <dbReference type="ARBA" id="ARBA00023163"/>
    </source>
</evidence>
<organism evidence="8 9">
    <name type="scientific">Solanum verrucosum</name>
    <dbReference type="NCBI Taxonomy" id="315347"/>
    <lineage>
        <taxon>Eukaryota</taxon>
        <taxon>Viridiplantae</taxon>
        <taxon>Streptophyta</taxon>
        <taxon>Embryophyta</taxon>
        <taxon>Tracheophyta</taxon>
        <taxon>Spermatophyta</taxon>
        <taxon>Magnoliopsida</taxon>
        <taxon>eudicotyledons</taxon>
        <taxon>Gunneridae</taxon>
        <taxon>Pentapetalae</taxon>
        <taxon>asterids</taxon>
        <taxon>lamiids</taxon>
        <taxon>Solanales</taxon>
        <taxon>Solanaceae</taxon>
        <taxon>Solanoideae</taxon>
        <taxon>Solaneae</taxon>
        <taxon>Solanum</taxon>
    </lineage>
</organism>
<dbReference type="Pfam" id="PF02362">
    <property type="entry name" value="B3"/>
    <property type="match status" value="11"/>
</dbReference>
<dbReference type="SUPFAM" id="SSF101936">
    <property type="entry name" value="DNA-binding pseudobarrel domain"/>
    <property type="match status" value="12"/>
</dbReference>
<feature type="domain" description="TF-B3" evidence="7">
    <location>
        <begin position="1045"/>
        <end position="1139"/>
    </location>
</feature>
<evidence type="ECO:0000256" key="5">
    <source>
        <dbReference type="ARBA" id="ARBA00023242"/>
    </source>
</evidence>
<sequence length="2006" mass="232133">MKVPPKKPHFFKPILPGFKNGLKIPIGFLKYLKRHDQNEHAILRRKGKKWLVKVNDRRLEKGNWKEFVEEHDLQLGDLLIFKYEGDMEFEVSIFDSSHCDREYVEYLYEDEDEDEEEEGTTHDDKSFGQPHFECIVRPYCLSKDEDEDEDKDKDETTYDKSFGQPHFECIIRQYCLSKGFMFLPQQFAIAYGLTNKKCALILRDERQKSWNIKLNSYDIKKKPLNAQASTSTSGGDDDHPYFVSTIKPYCISKPILYLPLGFAKSNGLTNRKCEMILKNEAQRCWSVWLGRESHHFGIMNGWTKFREENGLQVGDAYKFELIKNGKIPIAQFHCFLKYLKGYDQYEHAILRRVGKNCLVKLNKHRFEEGWEKFVEDHDVQLGDMLVFRHEGNMEFEVSIFDSTYCDREYAECTQIQEQDEDEDEDEVQEEGDTSKKFEFNDKPNPCIMSSNRAFLDTEDVSTHFVFTVKPYCLTNGYFRLPKKFALANGFVKTCDLIIRDERQRLWNLRLAAYGSEIYIVGGWKEFRDANCLKVGDRRMFEVVTDGEKPVWKFHDKPSPNIKSSNKSFLYGEAVSPKPFGYSRFVCTVRPYCLSNDFLRIPKKFAHANDLINKKRDLIVRDERQRSLGFKEGDRIMFDVVTNGEKPIWQFHGMFGENPSFATGSNVYMEKIPDGFLKYLEGCEEKGHAILKKGGKKWVVKLNGQKLDEGWGQFAEEHDLKLGDMLIFRHEGDLEFGVSVFNLSHCDREYAEYLQEEEEEVVRTIEETSKNVEFKEGATHTPFGQSQFICTVMPYCLRNGYLRVPCKFAKANGLTNKECGLIIRDERQRSWNLRIYTSCSQVYIGGRWSEFRAANDIKKGDQIMFDVVTNGEQPIWNFHEYAKNLQQEETEAHTFEETCKKFESEAKPFPRAEAAPHDPSGQSQFVCTVKQYFLTNGYLRIPSKFAKANGLTNKNCGLIIRDERQRSWNLRIYTSCSLVCIGGRWGQFCAANDIKAGDQIMFEVVTNGKQPIWKFHDLTNPSTVEEPSENSEFKEAAPHNPIGQSHFECFVRPYCISKGYLRLPKQFAIANGLINKKCDLIIRDERERSWNLRLNTLNSIVHILGGWSEFCVANELKEGDYMMFEVVVNGEKPIWKFHDKPTPSIMSSRKAFPHVEAANHKPSDHSRFVCTIKPYCLTYGYLCVPKQFALRNGLIRKKCDVIITDERQRSWNLILRPFGTSVCIRGGWDKFREAYCLKEGDRIMFEVVTDGEKLLWKFHGKISWENSLPNELLKHLKGHDQYEHAILRWADKEWLVKLNGVRLEDGLEMFAEQNNLEEGDTLVFKHEGDMKFEVLKFDLSNQCEIEEQQKAQKVEKTSERSKSKGAATQEHLDHSRFVCTIRPYCFKYGYLCLPIAFVLNNNLRNKIGNLIIRDEKQRSWNLRLNSFNPKRFVLNGGWAEFSVANDIKEGDEVMFEIVTNEEKPIWQYQKKPKSKSGELSQRQNQDQTLEVGTAKLLEKSNNIKSPPLAESPKVKSVELSQRQDVEDLTLEVGTDKLFEKSNNIKSSPLAEPPKVKSVELSQRQDFEDLTLEVEKSNHNIKSSLLAEPPKVKSGELSQRQDFEDLTLEVGIDKLFGNSNNNIESSPLANLPKSKSRELPQRQEFEDQTLEVVTHKSFDKSNNNIKSSPLAKPKSKSGKLPQRQEFEDRTVEVVTLTPFDKSNNNIKSSSIAKPKSKSGKLPQRQEFEDRTVEVITLKPFDKSNHNIKLSPLANPPKSNSRKRSQRDDFEDHPLEVITHESFDKSNHKKIKSSLLAEPSKSKSVGLHQRQEFEERTLEVATHKSFDKPNHKKMKSSPLAEPSQSKSRGLPQKQNFEDQTIEVVTHKPLDKPNYSITSSKEASPLEVVPHKSHGHSYFITIVSPYCLVSDTLLIPEEFALANGLFNIKKCDLIIRDENERLWNVTLRTHNTYVIIKDGWKKIRDAHCLKEGDRIMFEVVTGGNKPIWKFHGKISEELASIIQQDRLNNE</sequence>
<feature type="compositionally biased region" description="Polar residues" evidence="6">
    <location>
        <begin position="1839"/>
        <end position="1854"/>
    </location>
</feature>
<dbReference type="GO" id="GO:0003677">
    <property type="term" value="F:DNA binding"/>
    <property type="evidence" value="ECO:0007669"/>
    <property type="project" value="UniProtKB-KW"/>
</dbReference>
<keyword evidence="9" id="KW-1185">Reference proteome</keyword>
<feature type="domain" description="TF-B3" evidence="7">
    <location>
        <begin position="366"/>
        <end position="403"/>
    </location>
</feature>
<dbReference type="InterPro" id="IPR003340">
    <property type="entry name" value="B3_DNA-bd"/>
</dbReference>
<feature type="domain" description="TF-B3" evidence="7">
    <location>
        <begin position="786"/>
        <end position="880"/>
    </location>
</feature>
<keyword evidence="2" id="KW-0805">Transcription regulation</keyword>